<gene>
    <name evidence="3" type="ORF">GCM10011517_25960</name>
</gene>
<accession>A0A917AJN3</accession>
<organism evidence="3 4">
    <name type="scientific">Actibacterium pelagium</name>
    <dbReference type="NCBI Taxonomy" id="2029103"/>
    <lineage>
        <taxon>Bacteria</taxon>
        <taxon>Pseudomonadati</taxon>
        <taxon>Pseudomonadota</taxon>
        <taxon>Alphaproteobacteria</taxon>
        <taxon>Rhodobacterales</taxon>
        <taxon>Roseobacteraceae</taxon>
        <taxon>Actibacterium</taxon>
    </lineage>
</organism>
<evidence type="ECO:0000259" key="2">
    <source>
        <dbReference type="Pfam" id="PF08223"/>
    </source>
</evidence>
<feature type="domain" description="Transcriptional repressor PaaX-like N-terminal" evidence="1">
    <location>
        <begin position="41"/>
        <end position="106"/>
    </location>
</feature>
<sequence>MLRADGKSARSVYSSPMKDGTPDWFENCVTELTASGTQRVWSVLVTIFGDLAPKESDQISGALISKLTGMAGIKAEATRVALHRLRKEGWIESTRVGRNSIHSLADFGRSQSAAAVPRIYARESIDPKTWHLLLADSSNNSRQELSDLLLTGDYVSLNSQTAIAAGPAPSGIEDLLVLHSDDISAPDWLRDKCGPAELKNTYDHLLGTFRNVLALLPKGGVADPFQSTVLRVLVVHNWRRAILRHPDLPKAFLPEGWNEPSCREIVHQLLDSLPRPSLADLESELGS</sequence>
<dbReference type="InterPro" id="IPR011965">
    <property type="entry name" value="PaaX_trns_reg"/>
</dbReference>
<dbReference type="AlphaFoldDB" id="A0A917AJN3"/>
<dbReference type="Gene3D" id="1.20.58.1460">
    <property type="match status" value="1"/>
</dbReference>
<dbReference type="EMBL" id="BMKN01000002">
    <property type="protein sequence ID" value="GGE56997.1"/>
    <property type="molecule type" value="Genomic_DNA"/>
</dbReference>
<reference evidence="3" key="2">
    <citation type="submission" date="2020-09" db="EMBL/GenBank/DDBJ databases">
        <authorList>
            <person name="Sun Q."/>
            <person name="Zhou Y."/>
        </authorList>
    </citation>
    <scope>NUCLEOTIDE SEQUENCE</scope>
    <source>
        <strain evidence="3">CGMCC 1.16012</strain>
    </source>
</reference>
<dbReference type="InterPro" id="IPR012906">
    <property type="entry name" value="PaaX-like_N"/>
</dbReference>
<dbReference type="Pfam" id="PF07848">
    <property type="entry name" value="PaaX"/>
    <property type="match status" value="1"/>
</dbReference>
<protein>
    <submittedName>
        <fullName evidence="3">Phenylacetic acid degradation operon negative regulatory protein PaaX</fullName>
    </submittedName>
</protein>
<keyword evidence="4" id="KW-1185">Reference proteome</keyword>
<dbReference type="PIRSF" id="PIRSF020623">
    <property type="entry name" value="PaaX"/>
    <property type="match status" value="1"/>
</dbReference>
<dbReference type="Gene3D" id="3.30.70.2670">
    <property type="match status" value="1"/>
</dbReference>
<evidence type="ECO:0000259" key="1">
    <source>
        <dbReference type="Pfam" id="PF07848"/>
    </source>
</evidence>
<evidence type="ECO:0000313" key="4">
    <source>
        <dbReference type="Proteomes" id="UP000606730"/>
    </source>
</evidence>
<comment type="caution">
    <text evidence="3">The sequence shown here is derived from an EMBL/GenBank/DDBJ whole genome shotgun (WGS) entry which is preliminary data.</text>
</comment>
<dbReference type="Gene3D" id="1.10.10.10">
    <property type="entry name" value="Winged helix-like DNA-binding domain superfamily/Winged helix DNA-binding domain"/>
    <property type="match status" value="1"/>
</dbReference>
<feature type="domain" description="Transcriptional repressor PaaX-like C-terminal" evidence="2">
    <location>
        <begin position="196"/>
        <end position="276"/>
    </location>
</feature>
<reference evidence="3" key="1">
    <citation type="journal article" date="2014" name="Int. J. Syst. Evol. Microbiol.">
        <title>Complete genome sequence of Corynebacterium casei LMG S-19264T (=DSM 44701T), isolated from a smear-ripened cheese.</title>
        <authorList>
            <consortium name="US DOE Joint Genome Institute (JGI-PGF)"/>
            <person name="Walter F."/>
            <person name="Albersmeier A."/>
            <person name="Kalinowski J."/>
            <person name="Ruckert C."/>
        </authorList>
    </citation>
    <scope>NUCLEOTIDE SEQUENCE</scope>
    <source>
        <strain evidence="3">CGMCC 1.16012</strain>
    </source>
</reference>
<dbReference type="PANTHER" id="PTHR30319:SF1">
    <property type="entry name" value="TRANSCRIPTIONAL REPRESSOR PAAX"/>
    <property type="match status" value="1"/>
</dbReference>
<dbReference type="Pfam" id="PF08223">
    <property type="entry name" value="PaaX_C"/>
    <property type="match status" value="1"/>
</dbReference>
<dbReference type="InterPro" id="IPR013225">
    <property type="entry name" value="PaaX_C"/>
</dbReference>
<dbReference type="PANTHER" id="PTHR30319">
    <property type="entry name" value="PHENYLACETIC ACID REGULATOR-RELATED TRANSCRIPTIONAL REPRESSOR"/>
    <property type="match status" value="1"/>
</dbReference>
<evidence type="ECO:0000313" key="3">
    <source>
        <dbReference type="EMBL" id="GGE56997.1"/>
    </source>
</evidence>
<dbReference type="InterPro" id="IPR036388">
    <property type="entry name" value="WH-like_DNA-bd_sf"/>
</dbReference>
<proteinExistence type="predicted"/>
<dbReference type="Proteomes" id="UP000606730">
    <property type="component" value="Unassembled WGS sequence"/>
</dbReference>
<dbReference type="GO" id="GO:0006351">
    <property type="term" value="P:DNA-templated transcription"/>
    <property type="evidence" value="ECO:0007669"/>
    <property type="project" value="InterPro"/>
</dbReference>
<name>A0A917AJN3_9RHOB</name>